<dbReference type="AlphaFoldDB" id="A0A318JZT1"/>
<evidence type="ECO:0000256" key="1">
    <source>
        <dbReference type="SAM" id="MobiDB-lite"/>
    </source>
</evidence>
<keyword evidence="2" id="KW-0812">Transmembrane</keyword>
<organism evidence="4 5">
    <name type="scientific">Nocardia tenerifensis</name>
    <dbReference type="NCBI Taxonomy" id="228006"/>
    <lineage>
        <taxon>Bacteria</taxon>
        <taxon>Bacillati</taxon>
        <taxon>Actinomycetota</taxon>
        <taxon>Actinomycetes</taxon>
        <taxon>Mycobacteriales</taxon>
        <taxon>Nocardiaceae</taxon>
        <taxon>Nocardia</taxon>
    </lineage>
</organism>
<comment type="caution">
    <text evidence="4">The sequence shown here is derived from an EMBL/GenBank/DDBJ whole genome shotgun (WGS) entry which is preliminary data.</text>
</comment>
<dbReference type="Pfam" id="PF13827">
    <property type="entry name" value="DUF4189"/>
    <property type="match status" value="1"/>
</dbReference>
<dbReference type="Proteomes" id="UP000247569">
    <property type="component" value="Unassembled WGS sequence"/>
</dbReference>
<keyword evidence="2" id="KW-1133">Transmembrane helix</keyword>
<feature type="region of interest" description="Disordered" evidence="1">
    <location>
        <begin position="1"/>
        <end position="159"/>
    </location>
</feature>
<evidence type="ECO:0000256" key="2">
    <source>
        <dbReference type="SAM" id="Phobius"/>
    </source>
</evidence>
<evidence type="ECO:0000313" key="5">
    <source>
        <dbReference type="Proteomes" id="UP000247569"/>
    </source>
</evidence>
<proteinExistence type="predicted"/>
<feature type="domain" description="DUF4189" evidence="3">
    <location>
        <begin position="244"/>
        <end position="321"/>
    </location>
</feature>
<feature type="transmembrane region" description="Helical" evidence="2">
    <location>
        <begin position="164"/>
        <end position="187"/>
    </location>
</feature>
<accession>A0A318JZT1</accession>
<dbReference type="InterPro" id="IPR025240">
    <property type="entry name" value="DUF4189"/>
</dbReference>
<reference evidence="4 5" key="1">
    <citation type="submission" date="2018-05" db="EMBL/GenBank/DDBJ databases">
        <title>Genomic Encyclopedia of Type Strains, Phase IV (KMG-IV): sequencing the most valuable type-strain genomes for metagenomic binning, comparative biology and taxonomic classification.</title>
        <authorList>
            <person name="Goeker M."/>
        </authorList>
    </citation>
    <scope>NUCLEOTIDE SEQUENCE [LARGE SCALE GENOMIC DNA]</scope>
    <source>
        <strain evidence="4 5">DSM 44704</strain>
    </source>
</reference>
<dbReference type="RefSeq" id="WP_040732429.1">
    <property type="nucleotide sequence ID" value="NZ_QJKF01000008.1"/>
</dbReference>
<name>A0A318JZT1_9NOCA</name>
<protein>
    <submittedName>
        <fullName evidence="4">Uncharacterized protein DUF4189</fullName>
    </submittedName>
</protein>
<evidence type="ECO:0000259" key="3">
    <source>
        <dbReference type="Pfam" id="PF13827"/>
    </source>
</evidence>
<keyword evidence="2" id="KW-0472">Membrane</keyword>
<evidence type="ECO:0000313" key="4">
    <source>
        <dbReference type="EMBL" id="PXX61507.1"/>
    </source>
</evidence>
<feature type="region of interest" description="Disordered" evidence="1">
    <location>
        <begin position="194"/>
        <end position="236"/>
    </location>
</feature>
<sequence length="341" mass="34996">MLNQPSAPEGGQPPGHQRSDPTMLNPVGQPGPGYHPVPPADPTLLNPLGQVDPAYQQGQPYDPQGQPYPSVPQYPSVPGYAQAPPYQQPQFPQAQFPQGAQQFSPQPGSFPPGPPGQGFPPGPPGQGFPPGPPGQGFPPGPPGQGFPPPYGPGGSGSGGGGKKVLAVIGSILMTLLVIAGVIGVKVLKSNAKHNRADEGAGTTTSFSVATGASGAPTTRPSAKVPPPTTERPTTAPTTKVSNVWIAATYNEATNEVHWARSSLSQEAAVGQAQRACGASCQEPVWSKDACVAFAFGDGGGWASDWGNTTDEAQDKALARAKNAFSVPGPFKFWSKCARDSD</sequence>
<keyword evidence="5" id="KW-1185">Reference proteome</keyword>
<feature type="compositionally biased region" description="Polar residues" evidence="1">
    <location>
        <begin position="201"/>
        <end position="220"/>
    </location>
</feature>
<gene>
    <name evidence="4" type="ORF">DFR70_10865</name>
</gene>
<dbReference type="EMBL" id="QJKF01000008">
    <property type="protein sequence ID" value="PXX61507.1"/>
    <property type="molecule type" value="Genomic_DNA"/>
</dbReference>
<feature type="compositionally biased region" description="Pro residues" evidence="1">
    <location>
        <begin position="108"/>
        <end position="151"/>
    </location>
</feature>
<feature type="compositionally biased region" description="Low complexity" evidence="1">
    <location>
        <begin position="52"/>
        <end position="107"/>
    </location>
</feature>